<reference evidence="1 2" key="1">
    <citation type="submission" date="2018-11" db="EMBL/GenBank/DDBJ databases">
        <authorList>
            <consortium name="Pathogen Informatics"/>
        </authorList>
    </citation>
    <scope>NUCLEOTIDE SEQUENCE [LARGE SCALE GENOMIC DNA]</scope>
</reference>
<reference evidence="3" key="2">
    <citation type="submission" date="2019-09" db="UniProtKB">
        <authorList>
            <consortium name="WormBaseParasite"/>
        </authorList>
    </citation>
    <scope>IDENTIFICATION</scope>
</reference>
<dbReference type="AlphaFoldDB" id="A0A183FEI0"/>
<gene>
    <name evidence="1" type="ORF">HPBE_LOCUS4787</name>
</gene>
<name>A0A183FEI0_HELPZ</name>
<accession>A0A183FEI0</accession>
<protein>
    <submittedName>
        <fullName evidence="3">RES domain-containing protein</fullName>
    </submittedName>
</protein>
<dbReference type="EMBL" id="UZAH01025364">
    <property type="protein sequence ID" value="VDO62384.1"/>
    <property type="molecule type" value="Genomic_DNA"/>
</dbReference>
<evidence type="ECO:0000313" key="3">
    <source>
        <dbReference type="WBParaSite" id="HPBE_0000478601-mRNA-1"/>
    </source>
</evidence>
<accession>A0A3P7XVX2</accession>
<proteinExistence type="predicted"/>
<dbReference type="WBParaSite" id="HPBE_0000478601-mRNA-1">
    <property type="protein sequence ID" value="HPBE_0000478601-mRNA-1"/>
    <property type="gene ID" value="HPBE_0000478601"/>
</dbReference>
<sequence length="298" mass="33088">MIGLFWSLVSSVVETARRRKLAAFLADFLAHVNNDGLMLVCRHIASIPSPLAAAGLLRFSSDPQLTVGDNNRSVLYRNERSEVTCEKADPLRPSQWRFVKGSVAPPSLSDNRVFFVAERRSEAEHTITAGMADVDAVPYCSVFLDSSCDRVGWHRYVNASLHSCPLERFIDVVYAFSEGALFDNITDARLIDSLHTVTIPYDQISESVLRAASPLAQSLTHLNQRPLSLLEQLYLGEARPWQDVRDQFVSETALNAVYQRGFNSLPRQENSGKYQDAFYVPGGSVDLPNTSATVHGEP</sequence>
<dbReference type="Proteomes" id="UP000050761">
    <property type="component" value="Unassembled WGS sequence"/>
</dbReference>
<keyword evidence="2" id="KW-1185">Reference proteome</keyword>
<evidence type="ECO:0000313" key="1">
    <source>
        <dbReference type="EMBL" id="VDO62384.1"/>
    </source>
</evidence>
<dbReference type="OrthoDB" id="5858056at2759"/>
<organism evidence="2 3">
    <name type="scientific">Heligmosomoides polygyrus</name>
    <name type="common">Parasitic roundworm</name>
    <dbReference type="NCBI Taxonomy" id="6339"/>
    <lineage>
        <taxon>Eukaryota</taxon>
        <taxon>Metazoa</taxon>
        <taxon>Ecdysozoa</taxon>
        <taxon>Nematoda</taxon>
        <taxon>Chromadorea</taxon>
        <taxon>Rhabditida</taxon>
        <taxon>Rhabditina</taxon>
        <taxon>Rhabditomorpha</taxon>
        <taxon>Strongyloidea</taxon>
        <taxon>Heligmosomidae</taxon>
        <taxon>Heligmosomoides</taxon>
    </lineage>
</organism>
<evidence type="ECO:0000313" key="2">
    <source>
        <dbReference type="Proteomes" id="UP000050761"/>
    </source>
</evidence>